<keyword evidence="6 11" id="KW-0808">Transferase</keyword>
<proteinExistence type="inferred from homology"/>
<name>A0A1L7ACT1_9PROT</name>
<dbReference type="InterPro" id="IPR005881">
    <property type="entry name" value="Ser_O-AcTrfase"/>
</dbReference>
<evidence type="ECO:0000256" key="1">
    <source>
        <dbReference type="ARBA" id="ARBA00004876"/>
    </source>
</evidence>
<dbReference type="PANTHER" id="PTHR42811">
    <property type="entry name" value="SERINE ACETYLTRANSFERASE"/>
    <property type="match status" value="1"/>
</dbReference>
<evidence type="ECO:0000256" key="8">
    <source>
        <dbReference type="ARBA" id="ARBA00023315"/>
    </source>
</evidence>
<dbReference type="Proteomes" id="UP001258945">
    <property type="component" value="Unassembled WGS sequence"/>
</dbReference>
<keyword evidence="8 12" id="KW-0012">Acyltransferase</keyword>
<reference evidence="12" key="3">
    <citation type="submission" date="2023-09" db="EMBL/GenBank/DDBJ databases">
        <authorList>
            <person name="Schober I."/>
            <person name="Bunk B."/>
        </authorList>
    </citation>
    <scope>NUCLEOTIDE SEQUENCE</scope>
    <source>
        <strain evidence="12">DSM 103800</strain>
    </source>
</reference>
<dbReference type="STRING" id="257708.RGI145_05270"/>
<dbReference type="GO" id="GO:0009001">
    <property type="term" value="F:serine O-acetyltransferase activity"/>
    <property type="evidence" value="ECO:0007669"/>
    <property type="project" value="UniProtKB-EC"/>
</dbReference>
<dbReference type="eggNOG" id="COG1045">
    <property type="taxonomic scope" value="Bacteria"/>
</dbReference>
<evidence type="ECO:0000313" key="12">
    <source>
        <dbReference type="EMBL" id="MDT8331148.1"/>
    </source>
</evidence>
<dbReference type="Pfam" id="PF00132">
    <property type="entry name" value="Hexapep"/>
    <property type="match status" value="1"/>
</dbReference>
<evidence type="ECO:0000313" key="11">
    <source>
        <dbReference type="EMBL" id="APT56604.1"/>
    </source>
</evidence>
<evidence type="ECO:0000256" key="5">
    <source>
        <dbReference type="ARBA" id="ARBA00022605"/>
    </source>
</evidence>
<dbReference type="NCBIfam" id="TIGR01172">
    <property type="entry name" value="cysE"/>
    <property type="match status" value="1"/>
</dbReference>
<comment type="similarity">
    <text evidence="2">Belongs to the transferase hexapeptide repeat family.</text>
</comment>
<dbReference type="KEGG" id="rgi:RGI145_05270"/>
<dbReference type="UniPathway" id="UPA00136">
    <property type="reaction ID" value="UER00199"/>
</dbReference>
<reference evidence="11 13" key="1">
    <citation type="submission" date="2016-05" db="EMBL/GenBank/DDBJ databases">
        <title>Complete Genome and Methylome Analysis of Psychrotrophic Bacterial Isolates from Antarctic Lake Untersee.</title>
        <authorList>
            <person name="Fomenkov A."/>
            <person name="Akimov V.N."/>
            <person name="Vasilyeva L.V."/>
            <person name="Andersen D."/>
            <person name="Vincze T."/>
            <person name="Roberts R.J."/>
        </authorList>
    </citation>
    <scope>NUCLEOTIDE SEQUENCE [LARGE SCALE GENOMIC DNA]</scope>
    <source>
        <strain evidence="11 13">U14-5</strain>
    </source>
</reference>
<dbReference type="EC" id="2.3.1.30" evidence="3"/>
<dbReference type="EMBL" id="JAVVDO010000011">
    <property type="protein sequence ID" value="MDT8331148.1"/>
    <property type="molecule type" value="Genomic_DNA"/>
</dbReference>
<dbReference type="InterPro" id="IPR011004">
    <property type="entry name" value="Trimer_LpxA-like_sf"/>
</dbReference>
<evidence type="ECO:0000256" key="7">
    <source>
        <dbReference type="ARBA" id="ARBA00022737"/>
    </source>
</evidence>
<evidence type="ECO:0000256" key="4">
    <source>
        <dbReference type="ARBA" id="ARBA00018522"/>
    </source>
</evidence>
<dbReference type="Proteomes" id="UP000185494">
    <property type="component" value="Chromosome 1"/>
</dbReference>
<evidence type="ECO:0000256" key="6">
    <source>
        <dbReference type="ARBA" id="ARBA00022679"/>
    </source>
</evidence>
<comment type="catalytic activity">
    <reaction evidence="9">
        <text>L-serine + acetyl-CoA = O-acetyl-L-serine + CoA</text>
        <dbReference type="Rhea" id="RHEA:24560"/>
        <dbReference type="ChEBI" id="CHEBI:33384"/>
        <dbReference type="ChEBI" id="CHEBI:57287"/>
        <dbReference type="ChEBI" id="CHEBI:57288"/>
        <dbReference type="ChEBI" id="CHEBI:58340"/>
        <dbReference type="EC" id="2.3.1.30"/>
    </reaction>
</comment>
<dbReference type="NCBIfam" id="NF041874">
    <property type="entry name" value="EPS_EpsC"/>
    <property type="match status" value="1"/>
</dbReference>
<dbReference type="RefSeq" id="WP_075797543.1">
    <property type="nucleotide sequence ID" value="NZ_CP015583.1"/>
</dbReference>
<comment type="pathway">
    <text evidence="1">Amino-acid biosynthesis; L-cysteine biosynthesis; L-cysteine from L-serine: step 1/2.</text>
</comment>
<dbReference type="InterPro" id="IPR042122">
    <property type="entry name" value="Ser_AcTrfase_N_sf"/>
</dbReference>
<organism evidence="11 13">
    <name type="scientific">Roseomonas gilardii</name>
    <dbReference type="NCBI Taxonomy" id="257708"/>
    <lineage>
        <taxon>Bacteria</taxon>
        <taxon>Pseudomonadati</taxon>
        <taxon>Pseudomonadota</taxon>
        <taxon>Alphaproteobacteria</taxon>
        <taxon>Acetobacterales</taxon>
        <taxon>Roseomonadaceae</taxon>
        <taxon>Roseomonas</taxon>
    </lineage>
</organism>
<dbReference type="EMBL" id="CP015583">
    <property type="protein sequence ID" value="APT56604.1"/>
    <property type="molecule type" value="Genomic_DNA"/>
</dbReference>
<dbReference type="Gene3D" id="1.10.3130.10">
    <property type="entry name" value="serine acetyltransferase, domain 1"/>
    <property type="match status" value="1"/>
</dbReference>
<accession>A0A1L7ACT1</accession>
<evidence type="ECO:0000256" key="3">
    <source>
        <dbReference type="ARBA" id="ARBA00013266"/>
    </source>
</evidence>
<sequence length="283" mass="29554">MRSNCVVLRPESPSRIAPGPDAPALDLWSRLCRDASGAAASDPILAQPMAVAVLRHSSFPQALGHRIARKLADAELDATALAGLACEAFFADPDIVAAASIDLLAVRDRDPACPDLLTPFLHFKGYLALQAQRVAHSLWLAGRQHLALYMQSRSAEVFAVDIHPAACMGKGILLDHGTGVVIGETAVVEDDVSLLQGVTLGGTGKHHGDRHPKVRRGVLIGAGAKILGNIEIGEGAKVGAGSVVLHAVAPYTTVAGAPAKPVGRNTTFPGLTMDQTLQPDYSI</sequence>
<dbReference type="Pfam" id="PF06426">
    <property type="entry name" value="SATase_N"/>
    <property type="match status" value="1"/>
</dbReference>
<feature type="domain" description="Serine acetyltransferase N-terminal" evidence="10">
    <location>
        <begin position="27"/>
        <end position="131"/>
    </location>
</feature>
<evidence type="ECO:0000259" key="10">
    <source>
        <dbReference type="SMART" id="SM00971"/>
    </source>
</evidence>
<evidence type="ECO:0000313" key="14">
    <source>
        <dbReference type="Proteomes" id="UP001258945"/>
    </source>
</evidence>
<dbReference type="SUPFAM" id="SSF51161">
    <property type="entry name" value="Trimeric LpxA-like enzymes"/>
    <property type="match status" value="1"/>
</dbReference>
<dbReference type="SMART" id="SM00971">
    <property type="entry name" value="SATase_N"/>
    <property type="match status" value="1"/>
</dbReference>
<protein>
    <recommendedName>
        <fullName evidence="4">Serine acetyltransferase</fullName>
        <ecNumber evidence="3">2.3.1.30</ecNumber>
    </recommendedName>
</protein>
<dbReference type="InterPro" id="IPR053376">
    <property type="entry name" value="Serine_acetyltransferase"/>
</dbReference>
<dbReference type="InterPro" id="IPR001451">
    <property type="entry name" value="Hexapep"/>
</dbReference>
<dbReference type="GO" id="GO:0005737">
    <property type="term" value="C:cytoplasm"/>
    <property type="evidence" value="ECO:0007669"/>
    <property type="project" value="InterPro"/>
</dbReference>
<dbReference type="CDD" id="cd03354">
    <property type="entry name" value="LbH_SAT"/>
    <property type="match status" value="1"/>
</dbReference>
<reference evidence="12 14" key="2">
    <citation type="journal article" date="2019" name="Microb. Pathog.">
        <title>Comparison of VITEK 2, MALDI-TOF MS, 16S rRNA gene sequencing, and whole-genome sequencing for identification of Roseomonas mucosa.</title>
        <authorList>
            <person name="Rudolph W.W."/>
            <person name="Gunzer F."/>
            <person name="Trauth M."/>
            <person name="Bunk B."/>
            <person name="Bigge R."/>
            <person name="Schrottner P."/>
        </authorList>
    </citation>
    <scope>NUCLEOTIDE SEQUENCE [LARGE SCALE GENOMIC DNA]</scope>
    <source>
        <strain evidence="12 14">DSM 103800</strain>
    </source>
</reference>
<gene>
    <name evidence="12" type="primary">cysE</name>
    <name evidence="11" type="ORF">RGI145_05270</name>
    <name evidence="12" type="ORF">RQ831_08775</name>
</gene>
<dbReference type="InterPro" id="IPR010493">
    <property type="entry name" value="Ser_AcTrfase_N"/>
</dbReference>
<dbReference type="InterPro" id="IPR045304">
    <property type="entry name" value="LbH_SAT"/>
</dbReference>
<evidence type="ECO:0000256" key="9">
    <source>
        <dbReference type="ARBA" id="ARBA00049486"/>
    </source>
</evidence>
<dbReference type="InterPro" id="IPR018357">
    <property type="entry name" value="Hexapep_transf_CS"/>
</dbReference>
<dbReference type="AlphaFoldDB" id="A0A1L7ACT1"/>
<dbReference type="PROSITE" id="PS00101">
    <property type="entry name" value="HEXAPEP_TRANSFERASES"/>
    <property type="match status" value="1"/>
</dbReference>
<dbReference type="FunFam" id="2.160.10.10:FF:000002">
    <property type="entry name" value="Serine acetyltransferase"/>
    <property type="match status" value="1"/>
</dbReference>
<evidence type="ECO:0000256" key="2">
    <source>
        <dbReference type="ARBA" id="ARBA00007274"/>
    </source>
</evidence>
<keyword evidence="14" id="KW-1185">Reference proteome</keyword>
<keyword evidence="7" id="KW-0677">Repeat</keyword>
<dbReference type="GO" id="GO:0006535">
    <property type="term" value="P:cysteine biosynthetic process from serine"/>
    <property type="evidence" value="ECO:0007669"/>
    <property type="project" value="InterPro"/>
</dbReference>
<dbReference type="Gene3D" id="2.160.10.10">
    <property type="entry name" value="Hexapeptide repeat proteins"/>
    <property type="match status" value="1"/>
</dbReference>
<keyword evidence="5" id="KW-0028">Amino-acid biosynthesis</keyword>
<evidence type="ECO:0000313" key="13">
    <source>
        <dbReference type="Proteomes" id="UP000185494"/>
    </source>
</evidence>